<keyword evidence="1" id="KW-0732">Signal</keyword>
<gene>
    <name evidence="2" type="ORF">FHS54_002598</name>
</gene>
<dbReference type="EMBL" id="JAASQR010000003">
    <property type="protein sequence ID" value="NIJ17609.1"/>
    <property type="molecule type" value="Genomic_DNA"/>
</dbReference>
<evidence type="ECO:0000256" key="1">
    <source>
        <dbReference type="SAM" id="SignalP"/>
    </source>
</evidence>
<dbReference type="AlphaFoldDB" id="A0A846M6W9"/>
<protein>
    <submittedName>
        <fullName evidence="2">Uncharacterized protein</fullName>
    </submittedName>
</protein>
<dbReference type="Proteomes" id="UP000576821">
    <property type="component" value="Unassembled WGS sequence"/>
</dbReference>
<evidence type="ECO:0000313" key="2">
    <source>
        <dbReference type="EMBL" id="NIJ17609.1"/>
    </source>
</evidence>
<comment type="caution">
    <text evidence="2">The sequence shown here is derived from an EMBL/GenBank/DDBJ whole genome shotgun (WGS) entry which is preliminary data.</text>
</comment>
<organism evidence="2 3">
    <name type="scientific">Sphingobium vermicomposti</name>
    <dbReference type="NCBI Taxonomy" id="529005"/>
    <lineage>
        <taxon>Bacteria</taxon>
        <taxon>Pseudomonadati</taxon>
        <taxon>Pseudomonadota</taxon>
        <taxon>Alphaproteobacteria</taxon>
        <taxon>Sphingomonadales</taxon>
        <taxon>Sphingomonadaceae</taxon>
        <taxon>Sphingobium</taxon>
    </lineage>
</organism>
<reference evidence="2 3" key="1">
    <citation type="submission" date="2020-03" db="EMBL/GenBank/DDBJ databases">
        <title>Genomic Encyclopedia of Type Strains, Phase IV (KMG-IV): sequencing the most valuable type-strain genomes for metagenomic binning, comparative biology and taxonomic classification.</title>
        <authorList>
            <person name="Goeker M."/>
        </authorList>
    </citation>
    <scope>NUCLEOTIDE SEQUENCE [LARGE SCALE GENOMIC DNA]</scope>
    <source>
        <strain evidence="2 3">DSM 21299</strain>
    </source>
</reference>
<feature type="signal peptide" evidence="1">
    <location>
        <begin position="1"/>
        <end position="18"/>
    </location>
</feature>
<dbReference type="RefSeq" id="WP_167304169.1">
    <property type="nucleotide sequence ID" value="NZ_JAASQR010000003.1"/>
</dbReference>
<accession>A0A846M6W9</accession>
<name>A0A846M6W9_9SPHN</name>
<sequence>MSVRFWLFSVASAGAALAGGLSLGLYATTPPRAAISTYDDSSFVYEERQTATQDLRALNGPQEVKCTGCGPTLAERQYYAASATWNGYDDPMVQDYDAQEPNRPEDLLTDARDHAPPQVHQLPENIDRFANGDTPAPHPMRIVQGVPAAPGRFQPSIAIP</sequence>
<keyword evidence="3" id="KW-1185">Reference proteome</keyword>
<proteinExistence type="predicted"/>
<evidence type="ECO:0000313" key="3">
    <source>
        <dbReference type="Proteomes" id="UP000576821"/>
    </source>
</evidence>
<feature type="chain" id="PRO_5032410306" evidence="1">
    <location>
        <begin position="19"/>
        <end position="160"/>
    </location>
</feature>